<gene>
    <name evidence="8 10" type="primary">thiG</name>
    <name evidence="10" type="ORF">J0255_8</name>
</gene>
<sequence>MNLVDSSKVNDFNKSDKLLIADRLFGSRLMLGTGKYENLRLAQESISVSQASMVTVAMRRLQSVVPPKESLPVSTIWTVLSSTRSWILPNTAGCTTSDEAIRLAALGREMCKRIGQEDNSFVKLEVIPDPYNLFPDPIGTLKAAEYLISRDYVVLPYIYPDPILAKQFEELGCASVMPLGSPIGSGLGLQNQEALEAIINNAKIPVIVDAGIGTSSDAVKAMEMGASAVLVNSAVAYSKSPPLMAYAIKLGVLSGRAAYLAKRMSKSSYAVSSSPSTGLLN</sequence>
<feature type="binding site" evidence="8">
    <location>
        <begin position="232"/>
        <end position="233"/>
    </location>
    <ligand>
        <name>1-deoxy-D-xylulose 5-phosphate</name>
        <dbReference type="ChEBI" id="CHEBI:57792"/>
    </ligand>
</feature>
<feature type="active site" description="Schiff-base intermediate with DXP" evidence="8">
    <location>
        <position position="123"/>
    </location>
</feature>
<organism evidence="10">
    <name type="scientific">Yamadaella caenomyce</name>
    <dbReference type="NCBI Taxonomy" id="259029"/>
    <lineage>
        <taxon>Eukaryota</taxon>
        <taxon>Rhodophyta</taxon>
        <taxon>Florideophyceae</taxon>
        <taxon>Nemaliophycidae</taxon>
        <taxon>Nemaliales</taxon>
        <taxon>Liagoraceae</taxon>
        <taxon>Yamadaella</taxon>
    </lineage>
</organism>
<name>A0A1G4NYH7_9FLOR</name>
<dbReference type="RefSeq" id="YP_009315247.1">
    <property type="nucleotide sequence ID" value="NC_031666.1"/>
</dbReference>
<dbReference type="InterPro" id="IPR033983">
    <property type="entry name" value="Thiazole_synthase_ThiG"/>
</dbReference>
<protein>
    <recommendedName>
        <fullName evidence="3 8">Thiazole synthase</fullName>
        <ecNumber evidence="3 8">2.8.1.10</ecNumber>
    </recommendedName>
</protein>
<geneLocation type="chloroplast" evidence="10"/>
<dbReference type="Pfam" id="PF05690">
    <property type="entry name" value="ThiG"/>
    <property type="match status" value="1"/>
</dbReference>
<keyword evidence="5 8" id="KW-0784">Thiamine biosynthesis</keyword>
<keyword evidence="10" id="KW-0150">Chloroplast</keyword>
<dbReference type="HAMAP" id="MF_00443">
    <property type="entry name" value="ThiG"/>
    <property type="match status" value="1"/>
</dbReference>
<keyword evidence="10" id="KW-0934">Plastid</keyword>
<evidence type="ECO:0000256" key="1">
    <source>
        <dbReference type="ARBA" id="ARBA00002834"/>
    </source>
</evidence>
<proteinExistence type="inferred from homology"/>
<comment type="catalytic activity">
    <reaction evidence="7 8">
        <text>[ThiS sulfur-carrier protein]-C-terminal-Gly-aminoethanethioate + 2-iminoacetate + 1-deoxy-D-xylulose 5-phosphate = [ThiS sulfur-carrier protein]-C-terminal Gly-Gly + 2-[(2R,5Z)-2-carboxy-4-methylthiazol-5(2H)-ylidene]ethyl phosphate + 2 H2O + H(+)</text>
        <dbReference type="Rhea" id="RHEA:26297"/>
        <dbReference type="Rhea" id="RHEA-COMP:12909"/>
        <dbReference type="Rhea" id="RHEA-COMP:19908"/>
        <dbReference type="ChEBI" id="CHEBI:15377"/>
        <dbReference type="ChEBI" id="CHEBI:15378"/>
        <dbReference type="ChEBI" id="CHEBI:57792"/>
        <dbReference type="ChEBI" id="CHEBI:62899"/>
        <dbReference type="ChEBI" id="CHEBI:77846"/>
        <dbReference type="ChEBI" id="CHEBI:90778"/>
        <dbReference type="ChEBI" id="CHEBI:232372"/>
        <dbReference type="EC" id="2.8.1.10"/>
    </reaction>
</comment>
<evidence type="ECO:0000256" key="3">
    <source>
        <dbReference type="ARBA" id="ARBA00011960"/>
    </source>
</evidence>
<dbReference type="InterPro" id="IPR013785">
    <property type="entry name" value="Aldolase_TIM"/>
</dbReference>
<evidence type="ECO:0000256" key="2">
    <source>
        <dbReference type="ARBA" id="ARBA00004948"/>
    </source>
</evidence>
<comment type="subcellular location">
    <subcellularLocation>
        <location evidence="8">Plastid</location>
        <location evidence="8">Chloroplast</location>
    </subcellularLocation>
</comment>
<comment type="similarity">
    <text evidence="8">Belongs to the ThiG family.</text>
</comment>
<evidence type="ECO:0000256" key="4">
    <source>
        <dbReference type="ARBA" id="ARBA00022679"/>
    </source>
</evidence>
<dbReference type="UniPathway" id="UPA00060"/>
<dbReference type="CDD" id="cd04728">
    <property type="entry name" value="ThiG"/>
    <property type="match status" value="1"/>
</dbReference>
<dbReference type="GeneID" id="29998154"/>
<feature type="domain" description="Thiazole synthase ThiG" evidence="9">
    <location>
        <begin position="20"/>
        <end position="275"/>
    </location>
</feature>
<dbReference type="GO" id="GO:0009507">
    <property type="term" value="C:chloroplast"/>
    <property type="evidence" value="ECO:0007669"/>
    <property type="project" value="UniProtKB-SubCell"/>
</dbReference>
<feature type="binding site" evidence="8">
    <location>
        <position position="184"/>
    </location>
    <ligand>
        <name>1-deoxy-D-xylulose 5-phosphate</name>
        <dbReference type="ChEBI" id="CHEBI:57792"/>
    </ligand>
</feature>
<dbReference type="PANTHER" id="PTHR34266:SF2">
    <property type="entry name" value="THIAZOLE SYNTHASE"/>
    <property type="match status" value="1"/>
</dbReference>
<reference evidence="10" key="2">
    <citation type="submission" date="2016-10" db="EMBL/GenBank/DDBJ databases">
        <authorList>
            <person name="de Groot N.N."/>
        </authorList>
    </citation>
    <scope>NUCLEOTIDE SEQUENCE</scope>
    <source>
        <strain evidence="10">J.0255</strain>
    </source>
</reference>
<keyword evidence="4 8" id="KW-0808">Transferase</keyword>
<dbReference type="PANTHER" id="PTHR34266">
    <property type="entry name" value="THIAZOLE SYNTHASE"/>
    <property type="match status" value="1"/>
</dbReference>
<feature type="binding site" evidence="8">
    <location>
        <begin position="210"/>
        <end position="211"/>
    </location>
    <ligand>
        <name>1-deoxy-D-xylulose 5-phosphate</name>
        <dbReference type="ChEBI" id="CHEBI:57792"/>
    </ligand>
</feature>
<dbReference type="InterPro" id="IPR008867">
    <property type="entry name" value="ThiG"/>
</dbReference>
<keyword evidence="6 8" id="KW-0704">Schiff base</keyword>
<dbReference type="GO" id="GO:1990107">
    <property type="term" value="F:thiazole synthase activity"/>
    <property type="evidence" value="ECO:0007669"/>
    <property type="project" value="UniProtKB-EC"/>
</dbReference>
<evidence type="ECO:0000256" key="7">
    <source>
        <dbReference type="ARBA" id="ARBA00049897"/>
    </source>
</evidence>
<comment type="pathway">
    <text evidence="2 8">Cofactor biosynthesis; thiamine diphosphate biosynthesis.</text>
</comment>
<accession>A0A1G4NYH7</accession>
<evidence type="ECO:0000313" key="10">
    <source>
        <dbReference type="EMBL" id="SCW23702.1"/>
    </source>
</evidence>
<evidence type="ECO:0000256" key="8">
    <source>
        <dbReference type="HAMAP-Rule" id="MF_00443"/>
    </source>
</evidence>
<dbReference type="EMBL" id="LT622875">
    <property type="protein sequence ID" value="SCW23702.1"/>
    <property type="molecule type" value="Genomic_DNA"/>
</dbReference>
<evidence type="ECO:0000256" key="5">
    <source>
        <dbReference type="ARBA" id="ARBA00022977"/>
    </source>
</evidence>
<evidence type="ECO:0000259" key="9">
    <source>
        <dbReference type="Pfam" id="PF05690"/>
    </source>
</evidence>
<dbReference type="GO" id="GO:0009229">
    <property type="term" value="P:thiamine diphosphate biosynthetic process"/>
    <property type="evidence" value="ECO:0007669"/>
    <property type="project" value="UniProtKB-UniRule"/>
</dbReference>
<reference evidence="10" key="1">
    <citation type="submission" date="2016-10" db="EMBL/GenBank/DDBJ databases">
        <title>Chloroplast genomes as a tool to resolve red algal phylogenies: a case study in the Nemaliales.</title>
        <authorList>
            <person name="Costa J.F."/>
            <person name="Lin S.M."/>
            <person name="Macaya E.C."/>
            <person name="Fernandez-Garcia C."/>
            <person name="Verbruggen H."/>
        </authorList>
    </citation>
    <scope>NUCLEOTIDE SEQUENCE</scope>
    <source>
        <strain evidence="10">J.0255</strain>
    </source>
</reference>
<dbReference type="SUPFAM" id="SSF110399">
    <property type="entry name" value="ThiG-like"/>
    <property type="match status" value="1"/>
</dbReference>
<dbReference type="EC" id="2.8.1.10" evidence="3 8"/>
<dbReference type="Gene3D" id="3.20.20.70">
    <property type="entry name" value="Aldolase class I"/>
    <property type="match status" value="1"/>
</dbReference>
<comment type="subunit">
    <text evidence="8">Homotetramer. Forms heterodimers with either ThiH or ThiS.</text>
</comment>
<comment type="function">
    <text evidence="1 8">Catalyzes the rearrangement of 1-deoxy-D-xylulose 5-phosphate (DXP) to produce the thiazole phosphate moiety of thiamine. Sulfur is provided by the thiocarboxylate moiety of the carrier protein ThiS. In vitro, sulfur can be provided by H(2)S.</text>
</comment>
<evidence type="ECO:0000256" key="6">
    <source>
        <dbReference type="ARBA" id="ARBA00023270"/>
    </source>
</evidence>
<dbReference type="AlphaFoldDB" id="A0A1G4NYH7"/>